<dbReference type="Proteomes" id="UP001148737">
    <property type="component" value="Unassembled WGS sequence"/>
</dbReference>
<sequence length="241" mass="26512">MYAKKQLLEMAMGSAVIILRSQTVPAARVAGKAVIPACQRESRFYYIENITEKHLGRRSLSLTRLSNRQPVLVPLVQNVVRAIATGDEEEIKKTRRRLHMEARKYPKGVRDETGKGRGPNRKFGSARPELLPQPGVNLGTEGNVPESISTTVTSAKEADHPQEDSDSVACAPADSANEMDIEDMDRVSGTISTMVKKELLEIGNELYQAGLQVEMGLIEAGDRLQEIGERLAFIATKLNAE</sequence>
<evidence type="ECO:0000313" key="2">
    <source>
        <dbReference type="Proteomes" id="UP001148737"/>
    </source>
</evidence>
<keyword evidence="2" id="KW-1185">Reference proteome</keyword>
<dbReference type="EMBL" id="JANAKD010002106">
    <property type="protein sequence ID" value="KAJ3474769.1"/>
    <property type="molecule type" value="Genomic_DNA"/>
</dbReference>
<accession>A0ACC1QGR0</accession>
<protein>
    <submittedName>
        <fullName evidence="1">Uncharacterized protein</fullName>
    </submittedName>
</protein>
<comment type="caution">
    <text evidence="1">The sequence shown here is derived from an EMBL/GenBank/DDBJ whole genome shotgun (WGS) entry which is preliminary data.</text>
</comment>
<gene>
    <name evidence="1" type="ORF">NLG97_g9706</name>
</gene>
<reference evidence="1" key="1">
    <citation type="submission" date="2022-07" db="EMBL/GenBank/DDBJ databases">
        <title>Genome Sequence of Lecanicillium saksenae.</title>
        <authorList>
            <person name="Buettner E."/>
        </authorList>
    </citation>
    <scope>NUCLEOTIDE SEQUENCE</scope>
    <source>
        <strain evidence="1">VT-O1</strain>
    </source>
</reference>
<proteinExistence type="predicted"/>
<organism evidence="1 2">
    <name type="scientific">Lecanicillium saksenae</name>
    <dbReference type="NCBI Taxonomy" id="468837"/>
    <lineage>
        <taxon>Eukaryota</taxon>
        <taxon>Fungi</taxon>
        <taxon>Dikarya</taxon>
        <taxon>Ascomycota</taxon>
        <taxon>Pezizomycotina</taxon>
        <taxon>Sordariomycetes</taxon>
        <taxon>Hypocreomycetidae</taxon>
        <taxon>Hypocreales</taxon>
        <taxon>Cordycipitaceae</taxon>
        <taxon>Lecanicillium</taxon>
    </lineage>
</organism>
<name>A0ACC1QGR0_9HYPO</name>
<evidence type="ECO:0000313" key="1">
    <source>
        <dbReference type="EMBL" id="KAJ3474769.1"/>
    </source>
</evidence>